<dbReference type="EMBL" id="LCKQ01000043">
    <property type="protein sequence ID" value="KKU01364.1"/>
    <property type="molecule type" value="Genomic_DNA"/>
</dbReference>
<reference evidence="4 5" key="1">
    <citation type="journal article" date="2015" name="Nature">
        <title>rRNA introns, odd ribosomes, and small enigmatic genomes across a large radiation of phyla.</title>
        <authorList>
            <person name="Brown C.T."/>
            <person name="Hug L.A."/>
            <person name="Thomas B.C."/>
            <person name="Sharon I."/>
            <person name="Castelle C.J."/>
            <person name="Singh A."/>
            <person name="Wilkins M.J."/>
            <person name="Williams K.H."/>
            <person name="Banfield J.F."/>
        </authorList>
    </citation>
    <scope>NUCLEOTIDE SEQUENCE [LARGE SCALE GENOMIC DNA]</scope>
</reference>
<dbReference type="GO" id="GO:0015074">
    <property type="term" value="P:DNA integration"/>
    <property type="evidence" value="ECO:0007669"/>
    <property type="project" value="InterPro"/>
</dbReference>
<evidence type="ECO:0000313" key="4">
    <source>
        <dbReference type="EMBL" id="KKU01364.1"/>
    </source>
</evidence>
<dbReference type="Proteomes" id="UP000034086">
    <property type="component" value="Unassembled WGS sequence"/>
</dbReference>
<evidence type="ECO:0000256" key="2">
    <source>
        <dbReference type="PROSITE-ProRule" id="PRU01248"/>
    </source>
</evidence>
<protein>
    <recommendedName>
        <fullName evidence="3">Core-binding (CB) domain-containing protein</fullName>
    </recommendedName>
</protein>
<dbReference type="SUPFAM" id="SSF47823">
    <property type="entry name" value="lambda integrase-like, N-terminal domain"/>
    <property type="match status" value="1"/>
</dbReference>
<dbReference type="Gene3D" id="1.10.150.130">
    <property type="match status" value="2"/>
</dbReference>
<evidence type="ECO:0000259" key="3">
    <source>
        <dbReference type="PROSITE" id="PS51900"/>
    </source>
</evidence>
<keyword evidence="1 2" id="KW-0238">DNA-binding</keyword>
<name>A0A0G1LZQ3_9BACT</name>
<dbReference type="InterPro" id="IPR044068">
    <property type="entry name" value="CB"/>
</dbReference>
<accession>A0A0G1LZQ3</accession>
<evidence type="ECO:0000313" key="5">
    <source>
        <dbReference type="Proteomes" id="UP000034086"/>
    </source>
</evidence>
<evidence type="ECO:0000256" key="1">
    <source>
        <dbReference type="ARBA" id="ARBA00023125"/>
    </source>
</evidence>
<dbReference type="InterPro" id="IPR010998">
    <property type="entry name" value="Integrase_recombinase_N"/>
</dbReference>
<dbReference type="GO" id="GO:0003677">
    <property type="term" value="F:DNA binding"/>
    <property type="evidence" value="ECO:0007669"/>
    <property type="project" value="UniProtKB-UniRule"/>
</dbReference>
<dbReference type="PROSITE" id="PS51900">
    <property type="entry name" value="CB"/>
    <property type="match status" value="2"/>
</dbReference>
<comment type="caution">
    <text evidence="4">The sequence shown here is derived from an EMBL/GenBank/DDBJ whole genome shotgun (WGS) entry which is preliminary data.</text>
</comment>
<organism evidence="4 5">
    <name type="scientific">Candidatus Woesebacteria bacterium GW2011_GWE1_45_18</name>
    <dbReference type="NCBI Taxonomy" id="1618598"/>
    <lineage>
        <taxon>Bacteria</taxon>
        <taxon>Candidatus Woeseibacteriota</taxon>
    </lineage>
</organism>
<sequence>MDISLNSKKFLVSFLNYLSTAGVSDNSLKYYRSDISHFTGWAIFKVRALGIFAESLTEILPFINAGLAREYKIFLTQNNTPRTVNRRLSTLRHLSRFLLTSQLSNSDFMEGILNITGDTHQAPLIHPLLSQFKKNLEAEKVSKNTIKNYLSDIKHFINWLETRNGKESIATTN</sequence>
<feature type="domain" description="Core-binding (CB)" evidence="3">
    <location>
        <begin position="5"/>
        <end position="99"/>
    </location>
</feature>
<dbReference type="Pfam" id="PF13495">
    <property type="entry name" value="Phage_int_SAM_4"/>
    <property type="match status" value="1"/>
</dbReference>
<proteinExistence type="predicted"/>
<gene>
    <name evidence="4" type="ORF">UX03_C0043G0003</name>
</gene>
<feature type="domain" description="Core-binding (CB)" evidence="3">
    <location>
        <begin position="123"/>
        <end position="173"/>
    </location>
</feature>
<dbReference type="InterPro" id="IPR004107">
    <property type="entry name" value="Integrase_SAM-like_N"/>
</dbReference>
<dbReference type="AlphaFoldDB" id="A0A0G1LZQ3"/>